<proteinExistence type="inferred from homology"/>
<comment type="caution">
    <text evidence="10">The sequence shown here is derived from an EMBL/GenBank/DDBJ whole genome shotgun (WGS) entry which is preliminary data.</text>
</comment>
<protein>
    <recommendedName>
        <fullName evidence="7">deoxyguanosine kinase</fullName>
        <ecNumber evidence="7">2.7.1.113</ecNumber>
    </recommendedName>
</protein>
<comment type="subunit">
    <text evidence="2">Homodimer.</text>
</comment>
<keyword evidence="6" id="KW-0067">ATP-binding</keyword>
<evidence type="ECO:0000259" key="9">
    <source>
        <dbReference type="Pfam" id="PF01712"/>
    </source>
</evidence>
<evidence type="ECO:0000256" key="5">
    <source>
        <dbReference type="ARBA" id="ARBA00022777"/>
    </source>
</evidence>
<dbReference type="EC" id="2.7.1.113" evidence="7"/>
<sequence length="337" mass="39127">MSRAVSLTLVFRSRSLKSVSVCEIKRKLIVSPRFLCTRRTKAVLSAVTGRSVVSSTSRNDRLGVWWKTTTDAVTKHSCFFGELHTDSKQINVVSRIKRVSVEGNIAVGKSTFARLLRSENEDWEAVQEPVSTWQNVEGTSSQTVVTPQQTVSNLLQMMYQDPQRWSYTFQTFSCMSRMRTQLQPPPERLLRPQASPVQVFERSVYSDRYIFALNMFELGCISPTEWAVYQNWHSFLLEQFGWSLQLEGIIYLRAPPETCMDRLRKRGREEERGVELAYLEKLHSQHENWLVHKTTELHFDHLKRVPVLTLDASVEFERDVEVQKRLITQVKTFFDGL</sequence>
<dbReference type="InterPro" id="IPR031314">
    <property type="entry name" value="DNK_dom"/>
</dbReference>
<dbReference type="InterPro" id="IPR027417">
    <property type="entry name" value="P-loop_NTPase"/>
</dbReference>
<keyword evidence="11" id="KW-1185">Reference proteome</keyword>
<dbReference type="GO" id="GO:0005524">
    <property type="term" value="F:ATP binding"/>
    <property type="evidence" value="ECO:0007669"/>
    <property type="project" value="UniProtKB-KW"/>
</dbReference>
<evidence type="ECO:0000313" key="10">
    <source>
        <dbReference type="EMBL" id="KAJ8380250.1"/>
    </source>
</evidence>
<dbReference type="SUPFAM" id="SSF52540">
    <property type="entry name" value="P-loop containing nucleoside triphosphate hydrolases"/>
    <property type="match status" value="1"/>
</dbReference>
<dbReference type="Proteomes" id="UP001152622">
    <property type="component" value="Chromosome 1"/>
</dbReference>
<evidence type="ECO:0000256" key="3">
    <source>
        <dbReference type="ARBA" id="ARBA00022679"/>
    </source>
</evidence>
<dbReference type="PANTHER" id="PTHR10513:SF8">
    <property type="entry name" value="DEOXYGUANOSINE KINASE, MITOCHONDRIAL"/>
    <property type="match status" value="1"/>
</dbReference>
<evidence type="ECO:0000313" key="11">
    <source>
        <dbReference type="Proteomes" id="UP001152622"/>
    </source>
</evidence>
<comment type="catalytic activity">
    <reaction evidence="8">
        <text>2'-deoxyguanosine + ATP = dGMP + ADP + H(+)</text>
        <dbReference type="Rhea" id="RHEA:19201"/>
        <dbReference type="ChEBI" id="CHEBI:15378"/>
        <dbReference type="ChEBI" id="CHEBI:17172"/>
        <dbReference type="ChEBI" id="CHEBI:30616"/>
        <dbReference type="ChEBI" id="CHEBI:57673"/>
        <dbReference type="ChEBI" id="CHEBI:456216"/>
        <dbReference type="EC" id="2.7.1.113"/>
    </reaction>
</comment>
<evidence type="ECO:0000256" key="7">
    <source>
        <dbReference type="ARBA" id="ARBA00039043"/>
    </source>
</evidence>
<keyword evidence="3" id="KW-0808">Transferase</keyword>
<dbReference type="AlphaFoldDB" id="A0A9Q1JCV9"/>
<dbReference type="EMBL" id="JAINUF010000001">
    <property type="protein sequence ID" value="KAJ8380250.1"/>
    <property type="molecule type" value="Genomic_DNA"/>
</dbReference>
<comment type="similarity">
    <text evidence="1">Belongs to the DCK/DGK family.</text>
</comment>
<dbReference type="Pfam" id="PF01712">
    <property type="entry name" value="dNK"/>
    <property type="match status" value="1"/>
</dbReference>
<dbReference type="InterPro" id="IPR050566">
    <property type="entry name" value="Deoxyribonucleoside_kinase"/>
</dbReference>
<evidence type="ECO:0000256" key="2">
    <source>
        <dbReference type="ARBA" id="ARBA00011738"/>
    </source>
</evidence>
<dbReference type="GO" id="GO:0005739">
    <property type="term" value="C:mitochondrion"/>
    <property type="evidence" value="ECO:0007669"/>
    <property type="project" value="TreeGrafter"/>
</dbReference>
<organism evidence="10 11">
    <name type="scientific">Synaphobranchus kaupii</name>
    <name type="common">Kaup's arrowtooth eel</name>
    <dbReference type="NCBI Taxonomy" id="118154"/>
    <lineage>
        <taxon>Eukaryota</taxon>
        <taxon>Metazoa</taxon>
        <taxon>Chordata</taxon>
        <taxon>Craniata</taxon>
        <taxon>Vertebrata</taxon>
        <taxon>Euteleostomi</taxon>
        <taxon>Actinopterygii</taxon>
        <taxon>Neopterygii</taxon>
        <taxon>Teleostei</taxon>
        <taxon>Anguilliformes</taxon>
        <taxon>Synaphobranchidae</taxon>
        <taxon>Synaphobranchus</taxon>
    </lineage>
</organism>
<dbReference type="FunFam" id="3.40.50.300:FF:000461">
    <property type="entry name" value="Deoxycytidine kinase"/>
    <property type="match status" value="1"/>
</dbReference>
<dbReference type="Gene3D" id="3.40.50.300">
    <property type="entry name" value="P-loop containing nucleotide triphosphate hydrolases"/>
    <property type="match status" value="1"/>
</dbReference>
<accession>A0A9Q1JCV9</accession>
<keyword evidence="4" id="KW-0547">Nucleotide-binding</keyword>
<feature type="domain" description="Deoxynucleoside kinase" evidence="9">
    <location>
        <begin position="99"/>
        <end position="333"/>
    </location>
</feature>
<evidence type="ECO:0000256" key="6">
    <source>
        <dbReference type="ARBA" id="ARBA00022840"/>
    </source>
</evidence>
<evidence type="ECO:0000256" key="1">
    <source>
        <dbReference type="ARBA" id="ARBA00007420"/>
    </source>
</evidence>
<gene>
    <name evidence="10" type="ORF">SKAU_G00010280</name>
</gene>
<evidence type="ECO:0000256" key="8">
    <source>
        <dbReference type="ARBA" id="ARBA00047656"/>
    </source>
</evidence>
<name>A0A9Q1JCV9_SYNKA</name>
<evidence type="ECO:0000256" key="4">
    <source>
        <dbReference type="ARBA" id="ARBA00022741"/>
    </source>
</evidence>
<dbReference type="PANTHER" id="PTHR10513">
    <property type="entry name" value="DEOXYNUCLEOSIDE KINASE"/>
    <property type="match status" value="1"/>
</dbReference>
<dbReference type="GO" id="GO:0004138">
    <property type="term" value="F:deoxyguanosine kinase activity"/>
    <property type="evidence" value="ECO:0007669"/>
    <property type="project" value="UniProtKB-EC"/>
</dbReference>
<reference evidence="10" key="1">
    <citation type="journal article" date="2023" name="Science">
        <title>Genome structures resolve the early diversification of teleost fishes.</title>
        <authorList>
            <person name="Parey E."/>
            <person name="Louis A."/>
            <person name="Montfort J."/>
            <person name="Bouchez O."/>
            <person name="Roques C."/>
            <person name="Iampietro C."/>
            <person name="Lluch J."/>
            <person name="Castinel A."/>
            <person name="Donnadieu C."/>
            <person name="Desvignes T."/>
            <person name="Floi Bucao C."/>
            <person name="Jouanno E."/>
            <person name="Wen M."/>
            <person name="Mejri S."/>
            <person name="Dirks R."/>
            <person name="Jansen H."/>
            <person name="Henkel C."/>
            <person name="Chen W.J."/>
            <person name="Zahm M."/>
            <person name="Cabau C."/>
            <person name="Klopp C."/>
            <person name="Thompson A.W."/>
            <person name="Robinson-Rechavi M."/>
            <person name="Braasch I."/>
            <person name="Lecointre G."/>
            <person name="Bobe J."/>
            <person name="Postlethwait J.H."/>
            <person name="Berthelot C."/>
            <person name="Roest Crollius H."/>
            <person name="Guiguen Y."/>
        </authorList>
    </citation>
    <scope>NUCLEOTIDE SEQUENCE</scope>
    <source>
        <strain evidence="10">WJC10195</strain>
    </source>
</reference>
<dbReference type="CDD" id="cd01673">
    <property type="entry name" value="dNK"/>
    <property type="match status" value="1"/>
</dbReference>
<keyword evidence="5" id="KW-0418">Kinase</keyword>
<dbReference type="OrthoDB" id="567086at2759"/>